<reference evidence="1 2" key="1">
    <citation type="submission" date="2024-10" db="EMBL/GenBank/DDBJ databases">
        <title>The Natural Products Discovery Center: Release of the First 8490 Sequenced Strains for Exploring Actinobacteria Biosynthetic Diversity.</title>
        <authorList>
            <person name="Kalkreuter E."/>
            <person name="Kautsar S.A."/>
            <person name="Yang D."/>
            <person name="Bader C.D."/>
            <person name="Teijaro C.N."/>
            <person name="Fluegel L."/>
            <person name="Davis C.M."/>
            <person name="Simpson J.R."/>
            <person name="Lauterbach L."/>
            <person name="Steele A.D."/>
            <person name="Gui C."/>
            <person name="Meng S."/>
            <person name="Li G."/>
            <person name="Viehrig K."/>
            <person name="Ye F."/>
            <person name="Su P."/>
            <person name="Kiefer A.F."/>
            <person name="Nichols A."/>
            <person name="Cepeda A.J."/>
            <person name="Yan W."/>
            <person name="Fan B."/>
            <person name="Jiang Y."/>
            <person name="Adhikari A."/>
            <person name="Zheng C.-J."/>
            <person name="Schuster L."/>
            <person name="Cowan T.M."/>
            <person name="Smanski M.J."/>
            <person name="Chevrette M.G."/>
            <person name="De Carvalho L.P.S."/>
            <person name="Shen B."/>
        </authorList>
    </citation>
    <scope>NUCLEOTIDE SEQUENCE [LARGE SCALE GENOMIC DNA]</scope>
    <source>
        <strain evidence="1 2">NPDC049503</strain>
    </source>
</reference>
<gene>
    <name evidence="1" type="ORF">ACIBP5_03200</name>
</gene>
<dbReference type="RefSeq" id="WP_397018496.1">
    <property type="nucleotide sequence ID" value="NZ_JBITMB010000001.1"/>
</dbReference>
<sequence>MWSQRKVVDVGLARIATVRIPRARHADVCDAQPFLPGGLTGAFPGVGLGARRPVGTPHARPCPMRAHANAPDAANVRGRRSARHAGPAKVASEAVKMVHDYDEHRVCAVEVCQGRSSDHLTVSFVLGNGPPDLAGRV</sequence>
<accession>A0ABW7ZXE0</accession>
<dbReference type="EMBL" id="JBITMB010000001">
    <property type="protein sequence ID" value="MFI7438955.1"/>
    <property type="molecule type" value="Genomic_DNA"/>
</dbReference>
<organism evidence="1 2">
    <name type="scientific">Nonomuraea indica</name>
    <dbReference type="NCBI Taxonomy" id="1581193"/>
    <lineage>
        <taxon>Bacteria</taxon>
        <taxon>Bacillati</taxon>
        <taxon>Actinomycetota</taxon>
        <taxon>Actinomycetes</taxon>
        <taxon>Streptosporangiales</taxon>
        <taxon>Streptosporangiaceae</taxon>
        <taxon>Nonomuraea</taxon>
    </lineage>
</organism>
<name>A0ABW7ZXE0_9ACTN</name>
<evidence type="ECO:0000313" key="2">
    <source>
        <dbReference type="Proteomes" id="UP001612928"/>
    </source>
</evidence>
<dbReference type="Pfam" id="PF17249">
    <property type="entry name" value="DUF5318"/>
    <property type="match status" value="1"/>
</dbReference>
<protein>
    <submittedName>
        <fullName evidence="1">DUF5318 family protein</fullName>
    </submittedName>
</protein>
<dbReference type="Proteomes" id="UP001612928">
    <property type="component" value="Unassembled WGS sequence"/>
</dbReference>
<evidence type="ECO:0000313" key="1">
    <source>
        <dbReference type="EMBL" id="MFI7438955.1"/>
    </source>
</evidence>
<proteinExistence type="predicted"/>
<keyword evidence="2" id="KW-1185">Reference proteome</keyword>
<dbReference type="InterPro" id="IPR035169">
    <property type="entry name" value="DUF5318"/>
</dbReference>
<comment type="caution">
    <text evidence="1">The sequence shown here is derived from an EMBL/GenBank/DDBJ whole genome shotgun (WGS) entry which is preliminary data.</text>
</comment>